<proteinExistence type="predicted"/>
<evidence type="ECO:0000256" key="1">
    <source>
        <dbReference type="SAM" id="Phobius"/>
    </source>
</evidence>
<organism evidence="2 3">
    <name type="scientific">Vreelandella boliviensis LC1</name>
    <dbReference type="NCBI Taxonomy" id="1072583"/>
    <lineage>
        <taxon>Bacteria</taxon>
        <taxon>Pseudomonadati</taxon>
        <taxon>Pseudomonadota</taxon>
        <taxon>Gammaproteobacteria</taxon>
        <taxon>Oceanospirillales</taxon>
        <taxon>Halomonadaceae</taxon>
        <taxon>Vreelandella</taxon>
    </lineage>
</organism>
<dbReference type="Proteomes" id="UP000005756">
    <property type="component" value="Unassembled WGS sequence"/>
</dbReference>
<keyword evidence="1" id="KW-0472">Membrane</keyword>
<reference evidence="2 3" key="1">
    <citation type="submission" date="2011-10" db="EMBL/GenBank/DDBJ databases">
        <authorList>
            <person name="Quillaguamn J."/>
            <person name="Guzmn D."/>
            <person name="Balderrama-Subieta A."/>
            <person name="Cardona-Ortuo C."/>
            <person name="Guevara-Martnez M."/>
            <person name="Callisaya-Quispe N."/>
        </authorList>
    </citation>
    <scope>NUCLEOTIDE SEQUENCE [LARGE SCALE GENOMIC DNA]</scope>
    <source>
        <strain evidence="2 3">LC1</strain>
    </source>
</reference>
<dbReference type="EMBL" id="JH393257">
    <property type="protein sequence ID" value="EHJ93437.1"/>
    <property type="molecule type" value="Genomic_DNA"/>
</dbReference>
<keyword evidence="1" id="KW-1133">Transmembrane helix</keyword>
<accession>A0A7U9GFX0</accession>
<gene>
    <name evidence="2" type="ORF">KUC_0384</name>
</gene>
<feature type="transmembrane region" description="Helical" evidence="1">
    <location>
        <begin position="12"/>
        <end position="31"/>
    </location>
</feature>
<keyword evidence="1" id="KW-0812">Transmembrane</keyword>
<name>A0A7U9GFX0_9GAMM</name>
<dbReference type="AlphaFoldDB" id="A0A7U9GFX0"/>
<protein>
    <submittedName>
        <fullName evidence="2">Uncharacterized protein</fullName>
    </submittedName>
</protein>
<evidence type="ECO:0000313" key="2">
    <source>
        <dbReference type="EMBL" id="EHJ93437.1"/>
    </source>
</evidence>
<evidence type="ECO:0000313" key="3">
    <source>
        <dbReference type="Proteomes" id="UP000005756"/>
    </source>
</evidence>
<sequence length="37" mass="3987">MAKSNVANGATLFSSLAIETLLIHMLMSNVIDKAMHL</sequence>